<dbReference type="SUPFAM" id="SSF52540">
    <property type="entry name" value="P-loop containing nucleoside triphosphate hydrolases"/>
    <property type="match status" value="1"/>
</dbReference>
<dbReference type="SMART" id="SM00382">
    <property type="entry name" value="AAA"/>
    <property type="match status" value="1"/>
</dbReference>
<feature type="domain" description="ABC transporter" evidence="4">
    <location>
        <begin position="3"/>
        <end position="242"/>
    </location>
</feature>
<sequence length="263" mass="30126">MKLAIRNLRKEYNSDNRGTFVALDRLDLEVAEREFVSILGPSGCGKSTLLEIIAGLQEQTSGDIITDGCPIIKDSNKAQNVVKKTAIVFQHYGLFPWLTVQKNIEYGLKIRGIESKKRHEMAMHHIEMVNLQGFEKFYPHELSGGMQQRVALARALVNSPDLLLLDEPFAALDAQTREICQRELLKLWQRMKITIIFVTHDVGEAIFLSDKVVVMSKEPGRVREIIPIDMPRPRDFSVRLKEEFRKTEMSVRLMISEKEVQYG</sequence>
<dbReference type="OrthoDB" id="9809450at2"/>
<dbReference type="CDD" id="cd03293">
    <property type="entry name" value="ABC_NrtD_SsuB_transporters"/>
    <property type="match status" value="1"/>
</dbReference>
<evidence type="ECO:0000256" key="2">
    <source>
        <dbReference type="ARBA" id="ARBA00022741"/>
    </source>
</evidence>
<keyword evidence="1" id="KW-0813">Transport</keyword>
<dbReference type="GO" id="GO:0005524">
    <property type="term" value="F:ATP binding"/>
    <property type="evidence" value="ECO:0007669"/>
    <property type="project" value="UniProtKB-KW"/>
</dbReference>
<evidence type="ECO:0000259" key="4">
    <source>
        <dbReference type="PROSITE" id="PS50893"/>
    </source>
</evidence>
<accession>A0A1W1HHG4</accession>
<dbReference type="InterPro" id="IPR003593">
    <property type="entry name" value="AAA+_ATPase"/>
</dbReference>
<evidence type="ECO:0000256" key="3">
    <source>
        <dbReference type="ARBA" id="ARBA00022840"/>
    </source>
</evidence>
<keyword evidence="2" id="KW-0547">Nucleotide-binding</keyword>
<dbReference type="STRING" id="1246637.MTBBW1_50009"/>
<organism evidence="5 6">
    <name type="scientific">Desulfamplus magnetovallimortis</name>
    <dbReference type="NCBI Taxonomy" id="1246637"/>
    <lineage>
        <taxon>Bacteria</taxon>
        <taxon>Pseudomonadati</taxon>
        <taxon>Thermodesulfobacteriota</taxon>
        <taxon>Desulfobacteria</taxon>
        <taxon>Desulfobacterales</taxon>
        <taxon>Desulfobacteraceae</taxon>
        <taxon>Desulfamplus</taxon>
    </lineage>
</organism>
<dbReference type="PROSITE" id="PS50893">
    <property type="entry name" value="ABC_TRANSPORTER_2"/>
    <property type="match status" value="1"/>
</dbReference>
<dbReference type="InterPro" id="IPR017871">
    <property type="entry name" value="ABC_transporter-like_CS"/>
</dbReference>
<dbReference type="Proteomes" id="UP000191931">
    <property type="component" value="Unassembled WGS sequence"/>
</dbReference>
<keyword evidence="6" id="KW-1185">Reference proteome</keyword>
<dbReference type="GO" id="GO:0015697">
    <property type="term" value="P:quaternary ammonium group transport"/>
    <property type="evidence" value="ECO:0007669"/>
    <property type="project" value="UniProtKB-ARBA"/>
</dbReference>
<dbReference type="RefSeq" id="WP_080797787.1">
    <property type="nucleotide sequence ID" value="NZ_LT828540.1"/>
</dbReference>
<dbReference type="InterPro" id="IPR027417">
    <property type="entry name" value="P-loop_NTPase"/>
</dbReference>
<dbReference type="PANTHER" id="PTHR42788">
    <property type="entry name" value="TAURINE IMPORT ATP-BINDING PROTEIN-RELATED"/>
    <property type="match status" value="1"/>
</dbReference>
<evidence type="ECO:0000256" key="1">
    <source>
        <dbReference type="ARBA" id="ARBA00022448"/>
    </source>
</evidence>
<dbReference type="AlphaFoldDB" id="A0A1W1HHG4"/>
<gene>
    <name evidence="5" type="ORF">MTBBW1_50009</name>
</gene>
<dbReference type="PANTHER" id="PTHR42788:SF13">
    <property type="entry name" value="ALIPHATIC SULFONATES IMPORT ATP-BINDING PROTEIN SSUB"/>
    <property type="match status" value="1"/>
</dbReference>
<evidence type="ECO:0000313" key="5">
    <source>
        <dbReference type="EMBL" id="SLM31886.1"/>
    </source>
</evidence>
<dbReference type="PROSITE" id="PS00211">
    <property type="entry name" value="ABC_TRANSPORTER_1"/>
    <property type="match status" value="1"/>
</dbReference>
<dbReference type="GO" id="GO:0016887">
    <property type="term" value="F:ATP hydrolysis activity"/>
    <property type="evidence" value="ECO:0007669"/>
    <property type="project" value="InterPro"/>
</dbReference>
<reference evidence="5 6" key="1">
    <citation type="submission" date="2017-03" db="EMBL/GenBank/DDBJ databases">
        <authorList>
            <person name="Afonso C.L."/>
            <person name="Miller P.J."/>
            <person name="Scott M.A."/>
            <person name="Spackman E."/>
            <person name="Goraichik I."/>
            <person name="Dimitrov K.M."/>
            <person name="Suarez D.L."/>
            <person name="Swayne D.E."/>
        </authorList>
    </citation>
    <scope>NUCLEOTIDE SEQUENCE [LARGE SCALE GENOMIC DNA]</scope>
    <source>
        <strain evidence="5">PRJEB14757</strain>
    </source>
</reference>
<dbReference type="InterPro" id="IPR003439">
    <property type="entry name" value="ABC_transporter-like_ATP-bd"/>
</dbReference>
<dbReference type="InterPro" id="IPR050166">
    <property type="entry name" value="ABC_transporter_ATP-bind"/>
</dbReference>
<dbReference type="Gene3D" id="3.40.50.300">
    <property type="entry name" value="P-loop containing nucleotide triphosphate hydrolases"/>
    <property type="match status" value="1"/>
</dbReference>
<evidence type="ECO:0000313" key="6">
    <source>
        <dbReference type="Proteomes" id="UP000191931"/>
    </source>
</evidence>
<dbReference type="EMBL" id="FWEV01000292">
    <property type="protein sequence ID" value="SLM31886.1"/>
    <property type="molecule type" value="Genomic_DNA"/>
</dbReference>
<name>A0A1W1HHG4_9BACT</name>
<protein>
    <recommendedName>
        <fullName evidence="4">ABC transporter domain-containing protein</fullName>
    </recommendedName>
</protein>
<dbReference type="FunFam" id="3.40.50.300:FF:000425">
    <property type="entry name" value="Probable ABC transporter, ATP-binding subunit"/>
    <property type="match status" value="1"/>
</dbReference>
<dbReference type="Pfam" id="PF00005">
    <property type="entry name" value="ABC_tran"/>
    <property type="match status" value="1"/>
</dbReference>
<keyword evidence="3" id="KW-0067">ATP-binding</keyword>
<proteinExistence type="predicted"/>